<keyword evidence="2" id="KW-1185">Reference proteome</keyword>
<proteinExistence type="predicted"/>
<name>A0A5D2IFD2_GOSTO</name>
<dbReference type="AlphaFoldDB" id="A0A5D2IFD2"/>
<organism evidence="1 2">
    <name type="scientific">Gossypium tomentosum</name>
    <name type="common">Hawaiian cotton</name>
    <name type="synonym">Gossypium sandvicense</name>
    <dbReference type="NCBI Taxonomy" id="34277"/>
    <lineage>
        <taxon>Eukaryota</taxon>
        <taxon>Viridiplantae</taxon>
        <taxon>Streptophyta</taxon>
        <taxon>Embryophyta</taxon>
        <taxon>Tracheophyta</taxon>
        <taxon>Spermatophyta</taxon>
        <taxon>Magnoliopsida</taxon>
        <taxon>eudicotyledons</taxon>
        <taxon>Gunneridae</taxon>
        <taxon>Pentapetalae</taxon>
        <taxon>rosids</taxon>
        <taxon>malvids</taxon>
        <taxon>Malvales</taxon>
        <taxon>Malvaceae</taxon>
        <taxon>Malvoideae</taxon>
        <taxon>Gossypium</taxon>
    </lineage>
</organism>
<reference evidence="1 2" key="1">
    <citation type="submission" date="2019-07" db="EMBL/GenBank/DDBJ databases">
        <title>WGS assembly of Gossypium tomentosum.</title>
        <authorList>
            <person name="Chen Z.J."/>
            <person name="Sreedasyam A."/>
            <person name="Ando A."/>
            <person name="Song Q."/>
            <person name="De L."/>
            <person name="Hulse-Kemp A."/>
            <person name="Ding M."/>
            <person name="Ye W."/>
            <person name="Kirkbride R."/>
            <person name="Jenkins J."/>
            <person name="Plott C."/>
            <person name="Lovell J."/>
            <person name="Lin Y.-M."/>
            <person name="Vaughn R."/>
            <person name="Liu B."/>
            <person name="Li W."/>
            <person name="Simpson S."/>
            <person name="Scheffler B."/>
            <person name="Saski C."/>
            <person name="Grover C."/>
            <person name="Hu G."/>
            <person name="Conover J."/>
            <person name="Carlson J."/>
            <person name="Shu S."/>
            <person name="Boston L."/>
            <person name="Williams M."/>
            <person name="Peterson D."/>
            <person name="Mcgee K."/>
            <person name="Jones D."/>
            <person name="Wendel J."/>
            <person name="Stelly D."/>
            <person name="Grimwood J."/>
            <person name="Schmutz J."/>
        </authorList>
    </citation>
    <scope>NUCLEOTIDE SEQUENCE [LARGE SCALE GENOMIC DNA]</scope>
    <source>
        <strain evidence="1">7179.01</strain>
    </source>
</reference>
<dbReference type="Proteomes" id="UP000322667">
    <property type="component" value="Chromosome D12"/>
</dbReference>
<accession>A0A5D2IFD2</accession>
<dbReference type="EMBL" id="CM017634">
    <property type="protein sequence ID" value="TYH40619.1"/>
    <property type="molecule type" value="Genomic_DNA"/>
</dbReference>
<protein>
    <submittedName>
        <fullName evidence="1">Uncharacterized protein</fullName>
    </submittedName>
</protein>
<evidence type="ECO:0000313" key="1">
    <source>
        <dbReference type="EMBL" id="TYH40619.1"/>
    </source>
</evidence>
<evidence type="ECO:0000313" key="2">
    <source>
        <dbReference type="Proteomes" id="UP000322667"/>
    </source>
</evidence>
<gene>
    <name evidence="1" type="ORF">ES332_D12G259600v1</name>
</gene>
<sequence length="71" mass="8321">MQESKSEKWVIFGFANDVRFQTWVSDSHNNASYSVLFFYFLLFEGKNGDFGGFGAVAAKLWFEYSSMRRRD</sequence>